<reference evidence="1 2" key="1">
    <citation type="submission" date="2017-10" db="EMBL/GenBank/DDBJ databases">
        <title>Genome sequence of Caulobacter mirabilis FWC38.</title>
        <authorList>
            <person name="Fiebig A."/>
            <person name="Crosson S."/>
        </authorList>
    </citation>
    <scope>NUCLEOTIDE SEQUENCE [LARGE SCALE GENOMIC DNA]</scope>
    <source>
        <strain evidence="1 2">FWC 38</strain>
    </source>
</reference>
<sequence length="124" mass="13489">MIGRMVQALFNHRTRGFRTINVALASGLLVLAVGVNLAKTFAGKERTQIGQVERDIDKERVRIRVLEAEVAHLEQPERLERLSRAYLAMEPVQAKQEATPDTVIAVAQRGANGGARATPAGGAF</sequence>
<evidence type="ECO:0000313" key="2">
    <source>
        <dbReference type="Proteomes" id="UP000228945"/>
    </source>
</evidence>
<name>A0A2D2B0T3_9CAUL</name>
<dbReference type="GO" id="GO:0051301">
    <property type="term" value="P:cell division"/>
    <property type="evidence" value="ECO:0007669"/>
    <property type="project" value="UniProtKB-KW"/>
</dbReference>
<keyword evidence="1" id="KW-0132">Cell division</keyword>
<protein>
    <submittedName>
        <fullName evidence="1">Cell division protein</fullName>
    </submittedName>
</protein>
<dbReference type="EMBL" id="CP024201">
    <property type="protein sequence ID" value="ATQ43807.1"/>
    <property type="molecule type" value="Genomic_DNA"/>
</dbReference>
<dbReference type="Proteomes" id="UP000228945">
    <property type="component" value="Chromosome"/>
</dbReference>
<evidence type="ECO:0000313" key="1">
    <source>
        <dbReference type="EMBL" id="ATQ43807.1"/>
    </source>
</evidence>
<dbReference type="AlphaFoldDB" id="A0A2D2B0T3"/>
<keyword evidence="2" id="KW-1185">Reference proteome</keyword>
<proteinExistence type="predicted"/>
<dbReference type="KEGG" id="cmb:CSW64_16095"/>
<accession>A0A2D2B0T3</accession>
<gene>
    <name evidence="1" type="ORF">CSW64_16095</name>
</gene>
<keyword evidence="1" id="KW-0131">Cell cycle</keyword>
<dbReference type="OrthoDB" id="7173609at2"/>
<organism evidence="1 2">
    <name type="scientific">Caulobacter mirabilis</name>
    <dbReference type="NCBI Taxonomy" id="69666"/>
    <lineage>
        <taxon>Bacteria</taxon>
        <taxon>Pseudomonadati</taxon>
        <taxon>Pseudomonadota</taxon>
        <taxon>Alphaproteobacteria</taxon>
        <taxon>Caulobacterales</taxon>
        <taxon>Caulobacteraceae</taxon>
        <taxon>Caulobacter</taxon>
    </lineage>
</organism>
<dbReference type="RefSeq" id="WP_099623055.1">
    <property type="nucleotide sequence ID" value="NZ_CP024201.1"/>
</dbReference>